<dbReference type="PROSITE" id="PS00595">
    <property type="entry name" value="AA_TRANSFER_CLASS_5"/>
    <property type="match status" value="1"/>
</dbReference>
<dbReference type="InterPro" id="IPR015422">
    <property type="entry name" value="PyrdxlP-dep_Trfase_small"/>
</dbReference>
<dbReference type="InterPro" id="IPR016454">
    <property type="entry name" value="Cysteine_dSase"/>
</dbReference>
<comment type="subunit">
    <text evidence="10">Homodimer. Forms a heterotetramer with IscU, interacts with other sulfur acceptors.</text>
</comment>
<feature type="binding site" evidence="10">
    <location>
        <begin position="73"/>
        <end position="74"/>
    </location>
    <ligand>
        <name>pyridoxal 5'-phosphate</name>
        <dbReference type="ChEBI" id="CHEBI:597326"/>
    </ligand>
</feature>
<dbReference type="Proteomes" id="UP000218113">
    <property type="component" value="Unassembled WGS sequence"/>
</dbReference>
<feature type="modified residue" description="N6-(pyridoxal phosphate)lysine" evidence="10">
    <location>
        <position position="204"/>
    </location>
</feature>
<evidence type="ECO:0000256" key="1">
    <source>
        <dbReference type="ARBA" id="ARBA00001933"/>
    </source>
</evidence>
<evidence type="ECO:0000256" key="10">
    <source>
        <dbReference type="HAMAP-Rule" id="MF_00331"/>
    </source>
</evidence>
<dbReference type="InterPro" id="IPR015424">
    <property type="entry name" value="PyrdxlP-dep_Trfase"/>
</dbReference>
<evidence type="ECO:0000256" key="7">
    <source>
        <dbReference type="ARBA" id="ARBA00023004"/>
    </source>
</evidence>
<gene>
    <name evidence="10" type="primary">iscS</name>
    <name evidence="13" type="ORF">COB67_02210</name>
</gene>
<feature type="active site" description="Cysteine persulfide intermediate" evidence="10">
    <location>
        <position position="328"/>
    </location>
</feature>
<dbReference type="GO" id="GO:0046872">
    <property type="term" value="F:metal ion binding"/>
    <property type="evidence" value="ECO:0007669"/>
    <property type="project" value="UniProtKB-KW"/>
</dbReference>
<dbReference type="GO" id="GO:0044571">
    <property type="term" value="P:[2Fe-2S] cluster assembly"/>
    <property type="evidence" value="ECO:0007669"/>
    <property type="project" value="UniProtKB-UniRule"/>
</dbReference>
<evidence type="ECO:0000256" key="2">
    <source>
        <dbReference type="ARBA" id="ARBA00006490"/>
    </source>
</evidence>
<organism evidence="13 14">
    <name type="scientific">SAR324 cluster bacterium</name>
    <dbReference type="NCBI Taxonomy" id="2024889"/>
    <lineage>
        <taxon>Bacteria</taxon>
        <taxon>Deltaproteobacteria</taxon>
        <taxon>SAR324 cluster</taxon>
    </lineage>
</organism>
<evidence type="ECO:0000313" key="13">
    <source>
        <dbReference type="EMBL" id="PCI30308.1"/>
    </source>
</evidence>
<feature type="domain" description="Aminotransferase class V" evidence="12">
    <location>
        <begin position="5"/>
        <end position="368"/>
    </location>
</feature>
<evidence type="ECO:0000256" key="4">
    <source>
        <dbReference type="ARBA" id="ARBA00022714"/>
    </source>
</evidence>
<evidence type="ECO:0000256" key="5">
    <source>
        <dbReference type="ARBA" id="ARBA00022723"/>
    </source>
</evidence>
<dbReference type="FunFam" id="3.40.640.10:FF:000003">
    <property type="entry name" value="Cysteine desulfurase IscS"/>
    <property type="match status" value="1"/>
</dbReference>
<feature type="binding site" evidence="10">
    <location>
        <begin position="201"/>
        <end position="203"/>
    </location>
    <ligand>
        <name>pyridoxal 5'-phosphate</name>
        <dbReference type="ChEBI" id="CHEBI:597326"/>
    </ligand>
</feature>
<dbReference type="PANTHER" id="PTHR11601">
    <property type="entry name" value="CYSTEINE DESULFURYLASE FAMILY MEMBER"/>
    <property type="match status" value="1"/>
</dbReference>
<dbReference type="PANTHER" id="PTHR11601:SF34">
    <property type="entry name" value="CYSTEINE DESULFURASE"/>
    <property type="match status" value="1"/>
</dbReference>
<dbReference type="InterPro" id="IPR015421">
    <property type="entry name" value="PyrdxlP-dep_Trfase_major"/>
</dbReference>
<dbReference type="Pfam" id="PF00266">
    <property type="entry name" value="Aminotran_5"/>
    <property type="match status" value="1"/>
</dbReference>
<reference evidence="14" key="1">
    <citation type="submission" date="2017-08" db="EMBL/GenBank/DDBJ databases">
        <title>A dynamic microbial community with high functional redundancy inhabits the cold, oxic subseafloor aquifer.</title>
        <authorList>
            <person name="Tully B.J."/>
            <person name="Wheat C.G."/>
            <person name="Glazer B.T."/>
            <person name="Huber J.A."/>
        </authorList>
    </citation>
    <scope>NUCLEOTIDE SEQUENCE [LARGE SCALE GENOMIC DNA]</scope>
</reference>
<evidence type="ECO:0000256" key="11">
    <source>
        <dbReference type="RuleBase" id="RU004504"/>
    </source>
</evidence>
<dbReference type="GO" id="GO:0051537">
    <property type="term" value="F:2 iron, 2 sulfur cluster binding"/>
    <property type="evidence" value="ECO:0007669"/>
    <property type="project" value="UniProtKB-UniRule"/>
</dbReference>
<comment type="similarity">
    <text evidence="2 10">Belongs to the class-V pyridoxal-phosphate-dependent aminotransferase family. NifS/IscS subfamily.</text>
</comment>
<keyword evidence="3 10" id="KW-0808">Transferase</keyword>
<comment type="pathway">
    <text evidence="10">Cofactor biosynthesis; iron-sulfur cluster biosynthesis.</text>
</comment>
<dbReference type="NCBIfam" id="NF002806">
    <property type="entry name" value="PRK02948.1"/>
    <property type="match status" value="1"/>
</dbReference>
<dbReference type="InterPro" id="IPR020578">
    <property type="entry name" value="Aminotrans_V_PyrdxlP_BS"/>
</dbReference>
<evidence type="ECO:0000256" key="3">
    <source>
        <dbReference type="ARBA" id="ARBA00022679"/>
    </source>
</evidence>
<keyword evidence="5 10" id="KW-0479">Metal-binding</keyword>
<sequence length="404" mass="44134">MDDQIYLDYSATTPVDPRVLDEMLPFFTEAFGNAASKSHSFGLRAEDAVATARQQIADLIGASAKEIIFTSGATEADNLALLGIAEMYAEKGKHIITCVTEHKAILDPAHYLETKGFNVTFLNVDKQGKIDLDELRSAITDQTILISLMAANNEIGTVHPIKAIGEIAREHGVFFHTDATQAVGKIPLDVEEMNIDLLSMSAHKLYGPKGVGALYVRRRRPRVRLAPVMHGGGHERGMRSGTLNVPGIVGFGAACHYAKLELEEEGKKLQGLREKLEKGLEEQLDYLYLNGHPTERIPGLLNLSFAFVEGESLMLGLGNIAVSSGSACTSASLEPSYVLRALKVGDELAHCSIRFSIGRFTTEKEVEQTIKKVVAVVNRLREMSPLYEMAKEGIDLSSINWTGH</sequence>
<keyword evidence="7 10" id="KW-0408">Iron</keyword>
<feature type="binding site" evidence="10">
    <location>
        <position position="153"/>
    </location>
    <ligand>
        <name>pyridoxal 5'-phosphate</name>
        <dbReference type="ChEBI" id="CHEBI:597326"/>
    </ligand>
</feature>
<dbReference type="GO" id="GO:1990221">
    <property type="term" value="C:L-cysteine desulfurase complex"/>
    <property type="evidence" value="ECO:0007669"/>
    <property type="project" value="UniProtKB-ARBA"/>
</dbReference>
<evidence type="ECO:0000313" key="14">
    <source>
        <dbReference type="Proteomes" id="UP000218113"/>
    </source>
</evidence>
<keyword evidence="8 10" id="KW-0411">Iron-sulfur</keyword>
<comment type="function">
    <text evidence="10">Master enzyme that delivers sulfur to a number of partners involved in Fe-S cluster assembly, tRNA modification or cofactor biosynthesis. Catalyzes the removal of elemental sulfur atoms from cysteine to produce alanine. Functions as a sulfur delivery protein for Fe-S cluster synthesis onto IscU, an Fe-S scaffold assembly protein, as well as other S acceptor proteins.</text>
</comment>
<dbReference type="SUPFAM" id="SSF53383">
    <property type="entry name" value="PLP-dependent transferases"/>
    <property type="match status" value="1"/>
</dbReference>
<dbReference type="GO" id="GO:0031071">
    <property type="term" value="F:cysteine desulfurase activity"/>
    <property type="evidence" value="ECO:0007669"/>
    <property type="project" value="UniProtKB-UniRule"/>
</dbReference>
<comment type="subcellular location">
    <subcellularLocation>
        <location evidence="10">Cytoplasm</location>
    </subcellularLocation>
</comment>
<keyword evidence="6 10" id="KW-0663">Pyridoxal phosphate</keyword>
<dbReference type="Gene3D" id="3.40.640.10">
    <property type="entry name" value="Type I PLP-dependent aspartate aminotransferase-like (Major domain)"/>
    <property type="match status" value="1"/>
</dbReference>
<name>A0A2A4T9U4_9DELT</name>
<dbReference type="InterPro" id="IPR010240">
    <property type="entry name" value="Cys_deSase_IscS"/>
</dbReference>
<keyword evidence="10" id="KW-0963">Cytoplasm</keyword>
<dbReference type="Gene3D" id="3.90.1150.10">
    <property type="entry name" value="Aspartate Aminotransferase, domain 1"/>
    <property type="match status" value="1"/>
</dbReference>
<proteinExistence type="inferred from homology"/>
<evidence type="ECO:0000256" key="8">
    <source>
        <dbReference type="ARBA" id="ARBA00023014"/>
    </source>
</evidence>
<dbReference type="EMBL" id="NVSR01000006">
    <property type="protein sequence ID" value="PCI30308.1"/>
    <property type="molecule type" value="Genomic_DNA"/>
</dbReference>
<accession>A0A2A4T9U4</accession>
<dbReference type="HAMAP" id="MF_00331">
    <property type="entry name" value="Cys_desulf_IscS"/>
    <property type="match status" value="1"/>
</dbReference>
<feature type="binding site" description="via persulfide group" evidence="10">
    <location>
        <position position="328"/>
    </location>
    <ligand>
        <name>[2Fe-2S] cluster</name>
        <dbReference type="ChEBI" id="CHEBI:190135"/>
        <note>ligand shared with IscU</note>
    </ligand>
</feature>
<dbReference type="UniPathway" id="UPA00266"/>
<comment type="caution">
    <text evidence="13">The sequence shown here is derived from an EMBL/GenBank/DDBJ whole genome shotgun (WGS) entry which is preliminary data.</text>
</comment>
<dbReference type="PIRSF" id="PIRSF005572">
    <property type="entry name" value="NifS"/>
    <property type="match status" value="1"/>
</dbReference>
<comment type="cofactor">
    <cofactor evidence="1 10 11">
        <name>pyridoxal 5'-phosphate</name>
        <dbReference type="ChEBI" id="CHEBI:597326"/>
    </cofactor>
</comment>
<feature type="binding site" evidence="10">
    <location>
        <position position="242"/>
    </location>
    <ligand>
        <name>pyridoxal 5'-phosphate</name>
        <dbReference type="ChEBI" id="CHEBI:597326"/>
    </ligand>
</feature>
<evidence type="ECO:0000259" key="12">
    <source>
        <dbReference type="Pfam" id="PF00266"/>
    </source>
</evidence>
<dbReference type="NCBIfam" id="NF010611">
    <property type="entry name" value="PRK14012.1"/>
    <property type="match status" value="1"/>
</dbReference>
<evidence type="ECO:0000256" key="9">
    <source>
        <dbReference type="ARBA" id="ARBA00050776"/>
    </source>
</evidence>
<dbReference type="EC" id="2.8.1.7" evidence="10"/>
<feature type="binding site" evidence="10">
    <location>
        <position position="181"/>
    </location>
    <ligand>
        <name>pyridoxal 5'-phosphate</name>
        <dbReference type="ChEBI" id="CHEBI:597326"/>
    </ligand>
</feature>
<comment type="catalytic activity">
    <reaction evidence="9 10">
        <text>(sulfur carrier)-H + L-cysteine = (sulfur carrier)-SH + L-alanine</text>
        <dbReference type="Rhea" id="RHEA:43892"/>
        <dbReference type="Rhea" id="RHEA-COMP:14737"/>
        <dbReference type="Rhea" id="RHEA-COMP:14739"/>
        <dbReference type="ChEBI" id="CHEBI:29917"/>
        <dbReference type="ChEBI" id="CHEBI:35235"/>
        <dbReference type="ChEBI" id="CHEBI:57972"/>
        <dbReference type="ChEBI" id="CHEBI:64428"/>
        <dbReference type="EC" id="2.8.1.7"/>
    </reaction>
</comment>
<keyword evidence="4 10" id="KW-0001">2Fe-2S</keyword>
<dbReference type="InterPro" id="IPR000192">
    <property type="entry name" value="Aminotrans_V_dom"/>
</dbReference>
<dbReference type="AlphaFoldDB" id="A0A2A4T9U4"/>
<protein>
    <recommendedName>
        <fullName evidence="10">Cysteine desulfurase IscS</fullName>
        <ecNumber evidence="10">2.8.1.7</ecNumber>
    </recommendedName>
</protein>
<evidence type="ECO:0000256" key="6">
    <source>
        <dbReference type="ARBA" id="ARBA00022898"/>
    </source>
</evidence>
<dbReference type="GO" id="GO:0030170">
    <property type="term" value="F:pyridoxal phosphate binding"/>
    <property type="evidence" value="ECO:0007669"/>
    <property type="project" value="UniProtKB-UniRule"/>
</dbReference>